<comment type="cofactor">
    <cofactor evidence="1">
        <name>pyridoxal 5'-phosphate</name>
        <dbReference type="ChEBI" id="CHEBI:597326"/>
    </cofactor>
</comment>
<dbReference type="InterPro" id="IPR015422">
    <property type="entry name" value="PyrdxlP-dep_Trfase_small"/>
</dbReference>
<gene>
    <name evidence="12" type="ORF">EL26_04050</name>
</gene>
<comment type="subunit">
    <text evidence="4">Homodimer.</text>
</comment>
<dbReference type="GO" id="GO:0008483">
    <property type="term" value="F:transaminase activity"/>
    <property type="evidence" value="ECO:0007669"/>
    <property type="project" value="UniProtKB-KW"/>
</dbReference>
<sequence>MSRKTLYQQVYHKLRYLILSGEWTMGSALPSERSLSSEWNVSRNTIVRAFVELEDEGLVYSKVGSGRFVQPLPPVDALTPFCWKDRLRQESTAKPSHLTEWSRMYSSNSLINFAFGEGGNHTLLASDFVQHASVQRIFTQALAHYLLPIEGHPELREWIVSWMGLEQVPSAEHVIMTSGSQEALYLTASILAKPGDAVAVEMPTFFGALHVFQSLGLRIIPIPMDGDGMRVDVLEGVLARYRPRFLYTVPTYHNPTGLTLSLPRRKQLLALSERYNLPIVEDDAYRHLHFEEEPPPTLKSLDTQGNVIYINTFSKTLSPGLRLGWVSASKPFLQQIVRRKELMATTNTFAQLMLLAYLQDGDWGQHLEKSRQNYRSQAEVMGRYLQEFTPHGISFTPPRGGFYYWVALPEGMRPQEILEASIANGVLFATGDMFLSRETDQPFIRLSYSHEPIERVEEGMQRLGEVLALGREQRG</sequence>
<dbReference type="eggNOG" id="COG1167">
    <property type="taxonomic scope" value="Bacteria"/>
</dbReference>
<dbReference type="PRINTS" id="PR00035">
    <property type="entry name" value="HTHGNTR"/>
</dbReference>
<dbReference type="RefSeq" id="WP_038084651.1">
    <property type="nucleotide sequence ID" value="NZ_JMIR01000003.1"/>
</dbReference>
<proteinExistence type="inferred from homology"/>
<accession>A0A074LUU7</accession>
<keyword evidence="10" id="KW-0804">Transcription</keyword>
<evidence type="ECO:0000256" key="5">
    <source>
        <dbReference type="ARBA" id="ARBA00022576"/>
    </source>
</evidence>
<evidence type="ECO:0000256" key="9">
    <source>
        <dbReference type="ARBA" id="ARBA00023125"/>
    </source>
</evidence>
<dbReference type="PROSITE" id="PS50949">
    <property type="entry name" value="HTH_GNTR"/>
    <property type="match status" value="1"/>
</dbReference>
<dbReference type="CDD" id="cd00609">
    <property type="entry name" value="AAT_like"/>
    <property type="match status" value="1"/>
</dbReference>
<dbReference type="PANTHER" id="PTHR46577">
    <property type="entry name" value="HTH-TYPE TRANSCRIPTIONAL REGULATORY PROTEIN GABR"/>
    <property type="match status" value="1"/>
</dbReference>
<dbReference type="Gene3D" id="3.40.640.10">
    <property type="entry name" value="Type I PLP-dependent aspartate aminotransferase-like (Major domain)"/>
    <property type="match status" value="1"/>
</dbReference>
<comment type="caution">
    <text evidence="12">The sequence shown here is derived from an EMBL/GenBank/DDBJ whole genome shotgun (WGS) entry which is preliminary data.</text>
</comment>
<reference evidence="12 13" key="1">
    <citation type="journal article" date="2013" name="Int. J. Syst. Evol. Microbiol.">
        <title>Tumebacillus flagellatus sp. nov., an alpha-amylase/pullulanase-producing bacterium isolated from cassava wastewater.</title>
        <authorList>
            <person name="Wang Q."/>
            <person name="Xie N."/>
            <person name="Qin Y."/>
            <person name="Shen N."/>
            <person name="Zhu J."/>
            <person name="Mi H."/>
            <person name="Huang R."/>
        </authorList>
    </citation>
    <scope>NUCLEOTIDE SEQUENCE [LARGE SCALE GENOMIC DNA]</scope>
    <source>
        <strain evidence="12 13">GST4</strain>
    </source>
</reference>
<dbReference type="InterPro" id="IPR015421">
    <property type="entry name" value="PyrdxlP-dep_Trfase_major"/>
</dbReference>
<evidence type="ECO:0000256" key="2">
    <source>
        <dbReference type="ARBA" id="ARBA00005384"/>
    </source>
</evidence>
<evidence type="ECO:0000256" key="7">
    <source>
        <dbReference type="ARBA" id="ARBA00022898"/>
    </source>
</evidence>
<evidence type="ECO:0000256" key="10">
    <source>
        <dbReference type="ARBA" id="ARBA00023163"/>
    </source>
</evidence>
<dbReference type="InterPro" id="IPR004839">
    <property type="entry name" value="Aminotransferase_I/II_large"/>
</dbReference>
<organism evidence="12 13">
    <name type="scientific">Tumebacillus flagellatus</name>
    <dbReference type="NCBI Taxonomy" id="1157490"/>
    <lineage>
        <taxon>Bacteria</taxon>
        <taxon>Bacillati</taxon>
        <taxon>Bacillota</taxon>
        <taxon>Bacilli</taxon>
        <taxon>Bacillales</taxon>
        <taxon>Alicyclobacillaceae</taxon>
        <taxon>Tumebacillus</taxon>
    </lineage>
</organism>
<feature type="domain" description="HTH gntR-type" evidence="11">
    <location>
        <begin position="4"/>
        <end position="72"/>
    </location>
</feature>
<dbReference type="STRING" id="1157490.EL26_04050"/>
<keyword evidence="7" id="KW-0663">Pyridoxal phosphate</keyword>
<evidence type="ECO:0000256" key="8">
    <source>
        <dbReference type="ARBA" id="ARBA00023015"/>
    </source>
</evidence>
<dbReference type="InterPro" id="IPR015424">
    <property type="entry name" value="PyrdxlP-dep_Trfase"/>
</dbReference>
<evidence type="ECO:0000313" key="13">
    <source>
        <dbReference type="Proteomes" id="UP000027931"/>
    </source>
</evidence>
<evidence type="ECO:0000256" key="3">
    <source>
        <dbReference type="ARBA" id="ARBA00007441"/>
    </source>
</evidence>
<dbReference type="InterPro" id="IPR051446">
    <property type="entry name" value="HTH_trans_reg/aminotransferase"/>
</dbReference>
<keyword evidence="13" id="KW-1185">Reference proteome</keyword>
<keyword evidence="9" id="KW-0238">DNA-binding</keyword>
<dbReference type="Gene3D" id="3.90.1150.10">
    <property type="entry name" value="Aspartate Aminotransferase, domain 1"/>
    <property type="match status" value="1"/>
</dbReference>
<evidence type="ECO:0000256" key="6">
    <source>
        <dbReference type="ARBA" id="ARBA00022679"/>
    </source>
</evidence>
<comment type="similarity">
    <text evidence="2">In the C-terminal section; belongs to the class-I pyridoxal-phosphate-dependent aminotransferase family.</text>
</comment>
<comment type="similarity">
    <text evidence="3">Belongs to the class-I pyridoxal-phosphate-dependent aminotransferase family.</text>
</comment>
<evidence type="ECO:0000313" key="12">
    <source>
        <dbReference type="EMBL" id="KEO84699.1"/>
    </source>
</evidence>
<dbReference type="FunFam" id="3.40.640.10:FF:000053">
    <property type="entry name" value="Aminotransferase, class I"/>
    <property type="match status" value="1"/>
</dbReference>
<evidence type="ECO:0000256" key="4">
    <source>
        <dbReference type="ARBA" id="ARBA00011738"/>
    </source>
</evidence>
<evidence type="ECO:0000259" key="11">
    <source>
        <dbReference type="PROSITE" id="PS50949"/>
    </source>
</evidence>
<dbReference type="AlphaFoldDB" id="A0A074LUU7"/>
<dbReference type="GO" id="GO:0003677">
    <property type="term" value="F:DNA binding"/>
    <property type="evidence" value="ECO:0007669"/>
    <property type="project" value="UniProtKB-KW"/>
</dbReference>
<name>A0A074LUU7_9BACL</name>
<dbReference type="InterPro" id="IPR000524">
    <property type="entry name" value="Tscrpt_reg_HTH_GntR"/>
</dbReference>
<dbReference type="EMBL" id="JMIR01000003">
    <property type="protein sequence ID" value="KEO84699.1"/>
    <property type="molecule type" value="Genomic_DNA"/>
</dbReference>
<keyword evidence="8" id="KW-0805">Transcription regulation</keyword>
<dbReference type="CDD" id="cd07377">
    <property type="entry name" value="WHTH_GntR"/>
    <property type="match status" value="1"/>
</dbReference>
<dbReference type="OrthoDB" id="9802328at2"/>
<keyword evidence="5" id="KW-0032">Aminotransferase</keyword>
<dbReference type="SMART" id="SM00345">
    <property type="entry name" value="HTH_GNTR"/>
    <property type="match status" value="1"/>
</dbReference>
<dbReference type="GO" id="GO:0003700">
    <property type="term" value="F:DNA-binding transcription factor activity"/>
    <property type="evidence" value="ECO:0007669"/>
    <property type="project" value="InterPro"/>
</dbReference>
<dbReference type="Proteomes" id="UP000027931">
    <property type="component" value="Unassembled WGS sequence"/>
</dbReference>
<dbReference type="InterPro" id="IPR036390">
    <property type="entry name" value="WH_DNA-bd_sf"/>
</dbReference>
<evidence type="ECO:0000256" key="1">
    <source>
        <dbReference type="ARBA" id="ARBA00001933"/>
    </source>
</evidence>
<dbReference type="SUPFAM" id="SSF53383">
    <property type="entry name" value="PLP-dependent transferases"/>
    <property type="match status" value="1"/>
</dbReference>
<keyword evidence="6" id="KW-0808">Transferase</keyword>
<dbReference type="GO" id="GO:0030170">
    <property type="term" value="F:pyridoxal phosphate binding"/>
    <property type="evidence" value="ECO:0007669"/>
    <property type="project" value="InterPro"/>
</dbReference>
<dbReference type="InterPro" id="IPR036388">
    <property type="entry name" value="WH-like_DNA-bd_sf"/>
</dbReference>
<dbReference type="Pfam" id="PF00392">
    <property type="entry name" value="GntR"/>
    <property type="match status" value="1"/>
</dbReference>
<dbReference type="SUPFAM" id="SSF46785">
    <property type="entry name" value="Winged helix' DNA-binding domain"/>
    <property type="match status" value="1"/>
</dbReference>
<dbReference type="Pfam" id="PF00155">
    <property type="entry name" value="Aminotran_1_2"/>
    <property type="match status" value="1"/>
</dbReference>
<protein>
    <submittedName>
        <fullName evidence="12">Transcriptional regulator</fullName>
    </submittedName>
</protein>
<dbReference type="Gene3D" id="1.10.10.10">
    <property type="entry name" value="Winged helix-like DNA-binding domain superfamily/Winged helix DNA-binding domain"/>
    <property type="match status" value="1"/>
</dbReference>
<dbReference type="PANTHER" id="PTHR46577:SF2">
    <property type="entry name" value="TRANSCRIPTIONAL REGULATORY PROTEIN"/>
    <property type="match status" value="1"/>
</dbReference>